<dbReference type="Proteomes" id="UP000051934">
    <property type="component" value="Unassembled WGS sequence"/>
</dbReference>
<evidence type="ECO:0000313" key="3">
    <source>
        <dbReference type="Proteomes" id="UP000051934"/>
    </source>
</evidence>
<protein>
    <recommendedName>
        <fullName evidence="4">Caspase family p20 domain-containing protein</fullName>
    </recommendedName>
</protein>
<name>A0A0R2S5R7_9GAMM</name>
<evidence type="ECO:0000256" key="1">
    <source>
        <dbReference type="SAM" id="SignalP"/>
    </source>
</evidence>
<feature type="chain" id="PRO_5006423346" description="Caspase family p20 domain-containing protein" evidence="1">
    <location>
        <begin position="24"/>
        <end position="347"/>
    </location>
</feature>
<reference evidence="2 3" key="1">
    <citation type="submission" date="2015-10" db="EMBL/GenBank/DDBJ databases">
        <title>Metagenome-Assembled Genomes uncover a global brackish microbiome.</title>
        <authorList>
            <person name="Hugerth L.W."/>
            <person name="Larsson J."/>
            <person name="Alneberg J."/>
            <person name="Lindh M.V."/>
            <person name="Legrand C."/>
            <person name="Pinhassi J."/>
            <person name="Andersson A.F."/>
        </authorList>
    </citation>
    <scope>NUCLEOTIDE SEQUENCE [LARGE SCALE GENOMIC DNA]</scope>
    <source>
        <strain evidence="2">BACL4 MAG-120507-bin80</strain>
    </source>
</reference>
<comment type="caution">
    <text evidence="2">The sequence shown here is derived from an EMBL/GenBank/DDBJ whole genome shotgun (WGS) entry which is preliminary data.</text>
</comment>
<keyword evidence="1" id="KW-0732">Signal</keyword>
<proteinExistence type="predicted"/>
<dbReference type="EMBL" id="LIBB01000404">
    <property type="protein sequence ID" value="KRO70054.1"/>
    <property type="molecule type" value="Genomic_DNA"/>
</dbReference>
<gene>
    <name evidence="2" type="ORF">ABR69_00445</name>
</gene>
<sequence>MNGFMKTMVFFALSGLVAASVSAQENGRRELFAQSAATSKYALIISGATVGADNEARYRQLSVSLHDILARDYGYSSAAIELLFGNTSTDSRGDAIADREGISASLADLKNRMSAGDQLAVFLLGHGTGTDEEAKFNLRGPDLTGAEFARLFDAFTEQDLIFVNTTSASYGFSTALAREIAGEGRIVVSATRSSSEKFDPYFSRYFIEGLSERRADRDKNSRVSLLEAFNYAKNNVEEFYEESGRLAAEHAGLDDNGDALFALSPAPGQGDGSLAEIAFIDASDAGETGLSATRLALKRRMQTLERSVLLLRGRKADYLEDDYWAQLETLLVDLAKTTEEFTREASE</sequence>
<evidence type="ECO:0000313" key="2">
    <source>
        <dbReference type="EMBL" id="KRO70054.1"/>
    </source>
</evidence>
<organism evidence="2 3">
    <name type="scientific">OM182 bacterium BACL3 MAG-120507-bin80</name>
    <dbReference type="NCBI Taxonomy" id="1655577"/>
    <lineage>
        <taxon>Bacteria</taxon>
        <taxon>Pseudomonadati</taxon>
        <taxon>Pseudomonadota</taxon>
        <taxon>Gammaproteobacteria</taxon>
        <taxon>OMG group</taxon>
        <taxon>OM182 clade</taxon>
    </lineage>
</organism>
<feature type="signal peptide" evidence="1">
    <location>
        <begin position="1"/>
        <end position="23"/>
    </location>
</feature>
<dbReference type="AlphaFoldDB" id="A0A0R2S5R7"/>
<evidence type="ECO:0008006" key="4">
    <source>
        <dbReference type="Google" id="ProtNLM"/>
    </source>
</evidence>
<accession>A0A0R2S5R7</accession>